<dbReference type="InterPro" id="IPR000504">
    <property type="entry name" value="RRM_dom"/>
</dbReference>
<protein>
    <recommendedName>
        <fullName evidence="12">RRM domain-containing protein</fullName>
    </recommendedName>
</protein>
<evidence type="ECO:0000256" key="7">
    <source>
        <dbReference type="ARBA" id="ARBA00022884"/>
    </source>
</evidence>
<dbReference type="Proteomes" id="UP001145742">
    <property type="component" value="Unassembled WGS sequence"/>
</dbReference>
<evidence type="ECO:0000256" key="8">
    <source>
        <dbReference type="ARBA" id="ARBA00023157"/>
    </source>
</evidence>
<gene>
    <name evidence="13" type="ORF">WISP_32276</name>
</gene>
<dbReference type="PRINTS" id="PR00389">
    <property type="entry name" value="PHPHLIPASEA2"/>
</dbReference>
<organism evidence="13 14">
    <name type="scientific">Willisornis vidua</name>
    <name type="common">Xingu scale-backed antbird</name>
    <dbReference type="NCBI Taxonomy" id="1566151"/>
    <lineage>
        <taxon>Eukaryota</taxon>
        <taxon>Metazoa</taxon>
        <taxon>Chordata</taxon>
        <taxon>Craniata</taxon>
        <taxon>Vertebrata</taxon>
        <taxon>Euteleostomi</taxon>
        <taxon>Archelosauria</taxon>
        <taxon>Archosauria</taxon>
        <taxon>Dinosauria</taxon>
        <taxon>Saurischia</taxon>
        <taxon>Theropoda</taxon>
        <taxon>Coelurosauria</taxon>
        <taxon>Aves</taxon>
        <taxon>Neognathae</taxon>
        <taxon>Neoaves</taxon>
        <taxon>Telluraves</taxon>
        <taxon>Australaves</taxon>
        <taxon>Passeriformes</taxon>
        <taxon>Thamnophilidae</taxon>
        <taxon>Willisornis</taxon>
    </lineage>
</organism>
<name>A0ABQ9DQM7_9PASS</name>
<dbReference type="InterPro" id="IPR016090">
    <property type="entry name" value="PLA2-like_dom"/>
</dbReference>
<proteinExistence type="inferred from homology"/>
<dbReference type="Pfam" id="PF00076">
    <property type="entry name" value="RRM_1"/>
    <property type="match status" value="1"/>
</dbReference>
<evidence type="ECO:0000256" key="2">
    <source>
        <dbReference type="ARBA" id="ARBA00004613"/>
    </source>
</evidence>
<keyword evidence="14" id="KW-1185">Reference proteome</keyword>
<dbReference type="InterPro" id="IPR034126">
    <property type="entry name" value="MSI_RRM2"/>
</dbReference>
<dbReference type="CDD" id="cd12323">
    <property type="entry name" value="RRM2_MSI"/>
    <property type="match status" value="1"/>
</dbReference>
<keyword evidence="5" id="KW-0964">Secreted</keyword>
<dbReference type="InterPro" id="IPR033112">
    <property type="entry name" value="PLA2_Asp_AS"/>
</dbReference>
<dbReference type="PROSITE" id="PS50102">
    <property type="entry name" value="RRM"/>
    <property type="match status" value="1"/>
</dbReference>
<evidence type="ECO:0000256" key="9">
    <source>
        <dbReference type="PROSITE-ProRule" id="PRU00176"/>
    </source>
</evidence>
<dbReference type="SUPFAM" id="SSF54928">
    <property type="entry name" value="RNA-binding domain, RBD"/>
    <property type="match status" value="1"/>
</dbReference>
<dbReference type="InterPro" id="IPR033113">
    <property type="entry name" value="PLA2_histidine"/>
</dbReference>
<evidence type="ECO:0000256" key="11">
    <source>
        <dbReference type="SAM" id="MobiDB-lite"/>
    </source>
</evidence>
<dbReference type="PROSITE" id="PS00119">
    <property type="entry name" value="PA2_ASP"/>
    <property type="match status" value="1"/>
</dbReference>
<evidence type="ECO:0000313" key="14">
    <source>
        <dbReference type="Proteomes" id="UP001145742"/>
    </source>
</evidence>
<accession>A0ABQ9DQM7</accession>
<evidence type="ECO:0000256" key="5">
    <source>
        <dbReference type="ARBA" id="ARBA00022525"/>
    </source>
</evidence>
<dbReference type="Pfam" id="PF00068">
    <property type="entry name" value="Phospholip_A2_1"/>
    <property type="match status" value="1"/>
</dbReference>
<feature type="domain" description="RRM" evidence="12">
    <location>
        <begin position="41"/>
        <end position="118"/>
    </location>
</feature>
<evidence type="ECO:0000256" key="3">
    <source>
        <dbReference type="ARBA" id="ARBA00006635"/>
    </source>
</evidence>
<dbReference type="PANTHER" id="PTHR48032">
    <property type="entry name" value="RNA-BINDING PROTEIN MUSASHI HOMOLOG RBP6"/>
    <property type="match status" value="1"/>
</dbReference>
<dbReference type="PANTHER" id="PTHR48032:SF3">
    <property type="entry name" value="RNA-BINDING PROTEIN MUSASHI HOMOLOG 1"/>
    <property type="match status" value="1"/>
</dbReference>
<evidence type="ECO:0000259" key="12">
    <source>
        <dbReference type="PROSITE" id="PS50102"/>
    </source>
</evidence>
<dbReference type="EMBL" id="WHWB01032781">
    <property type="protein sequence ID" value="KAJ7423724.1"/>
    <property type="molecule type" value="Genomic_DNA"/>
</dbReference>
<comment type="similarity">
    <text evidence="10">Belongs to the phospholipase A2 family.</text>
</comment>
<dbReference type="SUPFAM" id="SSF48619">
    <property type="entry name" value="Phospholipase A2, PLA2"/>
    <property type="match status" value="1"/>
</dbReference>
<dbReference type="CDD" id="cd00125">
    <property type="entry name" value="PLA2c"/>
    <property type="match status" value="1"/>
</dbReference>
<comment type="caution">
    <text evidence="13">The sequence shown here is derived from an EMBL/GenBank/DDBJ whole genome shotgun (WGS) entry which is preliminary data.</text>
</comment>
<comment type="subcellular location">
    <subcellularLocation>
        <location evidence="1">Cytoplasm</location>
    </subcellularLocation>
    <subcellularLocation>
        <location evidence="2">Secreted</location>
    </subcellularLocation>
</comment>
<dbReference type="InterPro" id="IPR036444">
    <property type="entry name" value="PLipase_A2_dom_sf"/>
</dbReference>
<dbReference type="InterPro" id="IPR012677">
    <property type="entry name" value="Nucleotide-bd_a/b_plait_sf"/>
</dbReference>
<keyword evidence="8" id="KW-1015">Disulfide bond</keyword>
<keyword evidence="7 9" id="KW-0694">RNA-binding</keyword>
<evidence type="ECO:0000256" key="6">
    <source>
        <dbReference type="ARBA" id="ARBA00022737"/>
    </source>
</evidence>
<evidence type="ECO:0000313" key="13">
    <source>
        <dbReference type="EMBL" id="KAJ7423724.1"/>
    </source>
</evidence>
<dbReference type="PROSITE" id="PS00118">
    <property type="entry name" value="PA2_HIS"/>
    <property type="match status" value="1"/>
</dbReference>
<evidence type="ECO:0000256" key="4">
    <source>
        <dbReference type="ARBA" id="ARBA00022490"/>
    </source>
</evidence>
<dbReference type="Gene3D" id="1.20.90.10">
    <property type="entry name" value="Phospholipase A2 domain"/>
    <property type="match status" value="1"/>
</dbReference>
<comment type="similarity">
    <text evidence="3">Belongs to the Musashi family.</text>
</comment>
<evidence type="ECO:0000256" key="10">
    <source>
        <dbReference type="RuleBase" id="RU003654"/>
    </source>
</evidence>
<keyword evidence="6" id="KW-0677">Repeat</keyword>
<dbReference type="SMART" id="SM00360">
    <property type="entry name" value="RRM"/>
    <property type="match status" value="1"/>
</dbReference>
<keyword evidence="4" id="KW-0963">Cytoplasm</keyword>
<feature type="compositionally biased region" description="Polar residues" evidence="11">
    <location>
        <begin position="195"/>
        <end position="208"/>
    </location>
</feature>
<dbReference type="Gene3D" id="3.30.70.330">
    <property type="match status" value="1"/>
</dbReference>
<dbReference type="SMART" id="SM00085">
    <property type="entry name" value="PA2c"/>
    <property type="match status" value="1"/>
</dbReference>
<sequence>MDQAGVDKVLAQSRHELDSKTIDPKVAFPRRAQPKMVTRTKKIFVGGLSVNTTVEDVKQYFEQFGKVDDAMLMFDKTTNRHRGFGFVTFESEDIVEKVCEIHFHEINNKMVECKKAQPKEVMSPTGSARGRSRVMPYGMDAFMLGIGMLGYPGFQAATYASRSYTGIAPGYTYQFPEFRVERTPLPSAPVLPELTGSTPSRTGGFLGTTSPGPMAELYGAANQDSGVSSYISAASPAPSTGFGHSLGVSAPCGLCGGGRWRLAQPGEGAVSPRGDGGSLDCDSFYQWVPLKLGTKKAGVGAASADVSPRAIWLLRKMIKCTTPGSHPLLDYADYGCYCGLGGSGTPVDELDRCCQVHDNCYTQAKKLESCRFLLDNPYTKFYKFSCSNEEITCSSKNDECSMFICNCDRAAAMCFAKAPYNPEYRELDTKKYCK</sequence>
<reference evidence="13" key="1">
    <citation type="submission" date="2019-10" db="EMBL/GenBank/DDBJ databases">
        <authorList>
            <person name="Soares A.E.R."/>
            <person name="Aleixo A."/>
            <person name="Schneider P."/>
            <person name="Miyaki C.Y."/>
            <person name="Schneider M.P."/>
            <person name="Mello C."/>
            <person name="Vasconcelos A.T.R."/>
        </authorList>
    </citation>
    <scope>NUCLEOTIDE SEQUENCE</scope>
    <source>
        <tissue evidence="13">Muscle</tissue>
    </source>
</reference>
<dbReference type="InterPro" id="IPR035979">
    <property type="entry name" value="RBD_domain_sf"/>
</dbReference>
<feature type="region of interest" description="Disordered" evidence="11">
    <location>
        <begin position="189"/>
        <end position="208"/>
    </location>
</feature>
<evidence type="ECO:0000256" key="1">
    <source>
        <dbReference type="ARBA" id="ARBA00004496"/>
    </source>
</evidence>
<dbReference type="InterPro" id="IPR001211">
    <property type="entry name" value="PLA2"/>
</dbReference>